<dbReference type="InterPro" id="IPR041298">
    <property type="entry name" value="UBZ3"/>
</dbReference>
<evidence type="ECO:0000313" key="16">
    <source>
        <dbReference type="EnsemblFungi" id="MAPG_10369T0"/>
    </source>
</evidence>
<dbReference type="GO" id="GO:0007064">
    <property type="term" value="P:mitotic sister chromatid cohesion"/>
    <property type="evidence" value="ECO:0007669"/>
    <property type="project" value="UniProtKB-ARBA"/>
</dbReference>
<reference evidence="16" key="4">
    <citation type="journal article" date="2015" name="G3 (Bethesda)">
        <title>Genome sequences of three phytopathogenic species of the Magnaporthaceae family of fungi.</title>
        <authorList>
            <person name="Okagaki L.H."/>
            <person name="Nunes C.C."/>
            <person name="Sailsbery J."/>
            <person name="Clay B."/>
            <person name="Brown D."/>
            <person name="John T."/>
            <person name="Oh Y."/>
            <person name="Young N."/>
            <person name="Fitzgerald M."/>
            <person name="Haas B.J."/>
            <person name="Zeng Q."/>
            <person name="Young S."/>
            <person name="Adiconis X."/>
            <person name="Fan L."/>
            <person name="Levin J.Z."/>
            <person name="Mitchell T.K."/>
            <person name="Okubara P.A."/>
            <person name="Farman M.L."/>
            <person name="Kohn L.M."/>
            <person name="Birren B."/>
            <person name="Ma L.-J."/>
            <person name="Dean R.A."/>
        </authorList>
    </citation>
    <scope>NUCLEOTIDE SEQUENCE</scope>
    <source>
        <strain evidence="16">ATCC 64411 / 73-15</strain>
    </source>
</reference>
<dbReference type="Pfam" id="PF11799">
    <property type="entry name" value="IMS_C"/>
    <property type="match status" value="1"/>
</dbReference>
<protein>
    <recommendedName>
        <fullName evidence="11">DNA polymerase eta</fullName>
    </recommendedName>
</protein>
<evidence type="ECO:0000256" key="2">
    <source>
        <dbReference type="ARBA" id="ARBA00004173"/>
    </source>
</evidence>
<comment type="subcellular location">
    <subcellularLocation>
        <location evidence="2">Mitochondrion</location>
    </subcellularLocation>
    <subcellularLocation>
        <location evidence="1">Nucleus</location>
    </subcellularLocation>
</comment>
<name>A0A0C4ECE8_MAGP6</name>
<dbReference type="GO" id="GO:0070987">
    <property type="term" value="P:error-free translesion synthesis"/>
    <property type="evidence" value="ECO:0007669"/>
    <property type="project" value="UniProtKB-ARBA"/>
</dbReference>
<feature type="region of interest" description="Disordered" evidence="12">
    <location>
        <begin position="1"/>
        <end position="20"/>
    </location>
</feature>
<dbReference type="PROSITE" id="PS50173">
    <property type="entry name" value="UMUC"/>
    <property type="match status" value="1"/>
</dbReference>
<keyword evidence="10" id="KW-0539">Nucleus</keyword>
<reference evidence="15" key="3">
    <citation type="submission" date="2011-03" db="EMBL/GenBank/DDBJ databases">
        <title>Annotation of Magnaporthe poae ATCC 64411.</title>
        <authorList>
            <person name="Ma L.-J."/>
            <person name="Dead R."/>
            <person name="Young S.K."/>
            <person name="Zeng Q."/>
            <person name="Gargeya S."/>
            <person name="Fitzgerald M."/>
            <person name="Haas B."/>
            <person name="Abouelleil A."/>
            <person name="Alvarado L."/>
            <person name="Arachchi H.M."/>
            <person name="Berlin A."/>
            <person name="Brown A."/>
            <person name="Chapman S.B."/>
            <person name="Chen Z."/>
            <person name="Dunbar C."/>
            <person name="Freedman E."/>
            <person name="Gearin G."/>
            <person name="Gellesch M."/>
            <person name="Goldberg J."/>
            <person name="Griggs A."/>
            <person name="Gujja S."/>
            <person name="Heiman D."/>
            <person name="Howarth C."/>
            <person name="Larson L."/>
            <person name="Lui A."/>
            <person name="MacDonald P.J.P."/>
            <person name="Mehta T."/>
            <person name="Montmayeur A."/>
            <person name="Murphy C."/>
            <person name="Neiman D."/>
            <person name="Pearson M."/>
            <person name="Priest M."/>
            <person name="Roberts A."/>
            <person name="Saif S."/>
            <person name="Shea T."/>
            <person name="Shenoy N."/>
            <person name="Sisk P."/>
            <person name="Stolte C."/>
            <person name="Sykes S."/>
            <person name="Yandava C."/>
            <person name="Wortman J."/>
            <person name="Nusbaum C."/>
            <person name="Birren B."/>
        </authorList>
    </citation>
    <scope>NUCLEOTIDE SEQUENCE</scope>
    <source>
        <strain evidence="15">ATCC 64411</strain>
    </source>
</reference>
<dbReference type="GO" id="GO:0042276">
    <property type="term" value="P:error-prone translesion synthesis"/>
    <property type="evidence" value="ECO:0007669"/>
    <property type="project" value="TreeGrafter"/>
</dbReference>
<reference evidence="17" key="2">
    <citation type="submission" date="2010-05" db="EMBL/GenBank/DDBJ databases">
        <title>The genome sequence of Magnaporthe poae strain ATCC 64411.</title>
        <authorList>
            <person name="Ma L.-J."/>
            <person name="Dead R."/>
            <person name="Young S."/>
            <person name="Zeng Q."/>
            <person name="Koehrsen M."/>
            <person name="Alvarado L."/>
            <person name="Berlin A."/>
            <person name="Chapman S.B."/>
            <person name="Chen Z."/>
            <person name="Freedman E."/>
            <person name="Gellesch M."/>
            <person name="Goldberg J."/>
            <person name="Griggs A."/>
            <person name="Gujja S."/>
            <person name="Heilman E.R."/>
            <person name="Heiman D."/>
            <person name="Hepburn T."/>
            <person name="Howarth C."/>
            <person name="Jen D."/>
            <person name="Larson L."/>
            <person name="Mehta T."/>
            <person name="Neiman D."/>
            <person name="Pearson M."/>
            <person name="Roberts A."/>
            <person name="Saif S."/>
            <person name="Shea T."/>
            <person name="Shenoy N."/>
            <person name="Sisk P."/>
            <person name="Stolte C."/>
            <person name="Sykes S."/>
            <person name="Walk T."/>
            <person name="White J."/>
            <person name="Yandava C."/>
            <person name="Haas B."/>
            <person name="Nusbaum C."/>
            <person name="Birren B."/>
        </authorList>
    </citation>
    <scope>NUCLEOTIDE SEQUENCE [LARGE SCALE GENOMIC DNA]</scope>
    <source>
        <strain evidence="17">ATCC 64411 / 73-15</strain>
    </source>
</reference>
<evidence type="ECO:0000259" key="14">
    <source>
        <dbReference type="PROSITE" id="PS51907"/>
    </source>
</evidence>
<dbReference type="STRING" id="644358.A0A0C4ECE8"/>
<keyword evidence="9" id="KW-0234">DNA repair</keyword>
<dbReference type="PROSITE" id="PS51907">
    <property type="entry name" value="ZF_UBZ3"/>
    <property type="match status" value="1"/>
</dbReference>
<evidence type="ECO:0000256" key="3">
    <source>
        <dbReference type="ARBA" id="ARBA00022679"/>
    </source>
</evidence>
<keyword evidence="3" id="KW-0808">Transferase</keyword>
<dbReference type="PANTHER" id="PTHR45873">
    <property type="entry name" value="DNA POLYMERASE ETA"/>
    <property type="match status" value="1"/>
</dbReference>
<dbReference type="GO" id="GO:0035861">
    <property type="term" value="C:site of double-strand break"/>
    <property type="evidence" value="ECO:0007669"/>
    <property type="project" value="TreeGrafter"/>
</dbReference>
<keyword evidence="4" id="KW-0479">Metal-binding</keyword>
<accession>A0A0C4ECE8</accession>
<feature type="region of interest" description="Disordered" evidence="12">
    <location>
        <begin position="514"/>
        <end position="588"/>
    </location>
</feature>
<evidence type="ECO:0000256" key="11">
    <source>
        <dbReference type="ARBA" id="ARBA00044975"/>
    </source>
</evidence>
<keyword evidence="17" id="KW-1185">Reference proteome</keyword>
<dbReference type="SUPFAM" id="SSF56672">
    <property type="entry name" value="DNA/RNA polymerases"/>
    <property type="match status" value="1"/>
</dbReference>
<dbReference type="OrthoDB" id="5723at2759"/>
<evidence type="ECO:0000256" key="9">
    <source>
        <dbReference type="ARBA" id="ARBA00023204"/>
    </source>
</evidence>
<dbReference type="PANTHER" id="PTHR45873:SF1">
    <property type="entry name" value="DNA POLYMERASE ETA"/>
    <property type="match status" value="1"/>
</dbReference>
<reference evidence="16" key="5">
    <citation type="submission" date="2015-06" db="UniProtKB">
        <authorList>
            <consortium name="EnsemblFungi"/>
        </authorList>
    </citation>
    <scope>IDENTIFICATION</scope>
    <source>
        <strain evidence="16">ATCC 64411</strain>
    </source>
</reference>
<dbReference type="OMA" id="YDMERIA"/>
<dbReference type="GO" id="GO:0005739">
    <property type="term" value="C:mitochondrion"/>
    <property type="evidence" value="ECO:0007669"/>
    <property type="project" value="UniProtKB-SubCell"/>
</dbReference>
<keyword evidence="8" id="KW-0496">Mitochondrion</keyword>
<dbReference type="GO" id="GO:0005657">
    <property type="term" value="C:replication fork"/>
    <property type="evidence" value="ECO:0007669"/>
    <property type="project" value="TreeGrafter"/>
</dbReference>
<dbReference type="GO" id="GO:0009314">
    <property type="term" value="P:response to radiation"/>
    <property type="evidence" value="ECO:0007669"/>
    <property type="project" value="TreeGrafter"/>
</dbReference>
<dbReference type="GO" id="GO:0003887">
    <property type="term" value="F:DNA-directed DNA polymerase activity"/>
    <property type="evidence" value="ECO:0007669"/>
    <property type="project" value="TreeGrafter"/>
</dbReference>
<dbReference type="GO" id="GO:0006281">
    <property type="term" value="P:DNA repair"/>
    <property type="evidence" value="ECO:0007669"/>
    <property type="project" value="UniProtKB-KW"/>
</dbReference>
<sequence>MGFFESPSPESQSETDEHARLGPASSRFTHRHLSQLASSSVTCPLRVIAHIDLDAFYAQCETVRLGVPEDKPLAVQQWQGLIAVNYPAREFGINRHCPIDEARKLCPELICQHVATWREGDDKWAYRDDAAANIATDKVSLDPYRLQSRKILALIKEYLPPGQCKVEKASIDEVFIDLSANVHAILLERFPELSTPTQRQDPAANLPPPSMSALDWRADNLVDLDEAEAETDDPDWDDVVLLLGSEIIRNVRLAIRERLGYTCSAGVANNKLLSKLGSAHRKPNQQTVIRNRAVHRFLSGLKFTTIRNLGGKLGDQVAEAFGTESVSDLLTASLEVLKLRLGAESGTWVYKTIRGDDGGEPVNSRTQIKSMLSAKSFRPSISKPEQATSWLRIFAADIFARLVEEGVLEHRRRPRTMNLHHRHARQTRARSCQIPQGKALDEKVLFDLAQALLRQVVAEAGRDRIWPCDHLSLQVGGIEDGVVGNMGIGGFLVKGEEAQALRSAARVQSVLASEPAGASADDDAAAQTLSGAKRRRVNDGGIQRFFTKGGTANTGPNDGGGSTQAAWGHQRQPSSLSPGTAADRDSVAAAETIEEVDENERVNDEAAPDPSHMVIQEDAGRQKRPSEGVACRISSNHMSPDRKATATQGNLGQWSRDDDLPIPTMGAADGSHNNSCPRCGLSFDDGRTGGLLLQDHLDYHFAQDLQEEEQRGASAFARQQRAVVPCASGSSSRGAGRAGSRAGVPRGSARGRRGARASASSGSSSSTRPKTAALDPGQSRLNFG</sequence>
<dbReference type="InterPro" id="IPR052230">
    <property type="entry name" value="DNA_polymerase_eta"/>
</dbReference>
<dbReference type="EnsemblFungi" id="MAPG_10369T0">
    <property type="protein sequence ID" value="MAPG_10369T0"/>
    <property type="gene ID" value="MAPG_10369"/>
</dbReference>
<dbReference type="Gene3D" id="1.10.150.20">
    <property type="entry name" value="5' to 3' exonuclease, C-terminal subdomain"/>
    <property type="match status" value="1"/>
</dbReference>
<dbReference type="InterPro" id="IPR036775">
    <property type="entry name" value="DNA_pol_Y-fam_lit_finger_sf"/>
</dbReference>
<dbReference type="InterPro" id="IPR001126">
    <property type="entry name" value="UmuC"/>
</dbReference>
<feature type="region of interest" description="Disordered" evidence="12">
    <location>
        <begin position="632"/>
        <end position="656"/>
    </location>
</feature>
<dbReference type="GO" id="GO:0003684">
    <property type="term" value="F:damaged DNA binding"/>
    <property type="evidence" value="ECO:0007669"/>
    <property type="project" value="InterPro"/>
</dbReference>
<dbReference type="Pfam" id="PF21704">
    <property type="entry name" value="POLH-Rev1_HhH"/>
    <property type="match status" value="1"/>
</dbReference>
<evidence type="ECO:0000256" key="12">
    <source>
        <dbReference type="SAM" id="MobiDB-lite"/>
    </source>
</evidence>
<dbReference type="FunFam" id="3.30.1490.100:FF:000009">
    <property type="entry name" value="DNA polymerase eta subunit"/>
    <property type="match status" value="1"/>
</dbReference>
<dbReference type="InterPro" id="IPR043502">
    <property type="entry name" value="DNA/RNA_pol_sf"/>
</dbReference>
<dbReference type="PIRSF" id="PIRSF036603">
    <property type="entry name" value="DPol_eta"/>
    <property type="match status" value="1"/>
</dbReference>
<evidence type="ECO:0000256" key="4">
    <source>
        <dbReference type="ARBA" id="ARBA00022723"/>
    </source>
</evidence>
<dbReference type="FunFam" id="3.40.1170.60:FF:000008">
    <property type="entry name" value="DNA polymerase eta subunit"/>
    <property type="match status" value="1"/>
</dbReference>
<dbReference type="GO" id="GO:0008270">
    <property type="term" value="F:zinc ion binding"/>
    <property type="evidence" value="ECO:0007669"/>
    <property type="project" value="UniProtKB-KW"/>
</dbReference>
<dbReference type="Gene3D" id="3.30.70.270">
    <property type="match status" value="1"/>
</dbReference>
<feature type="domain" description="UBZ3-type" evidence="14">
    <location>
        <begin position="669"/>
        <end position="708"/>
    </location>
</feature>
<feature type="domain" description="UmuC" evidence="13">
    <location>
        <begin position="48"/>
        <end position="310"/>
    </location>
</feature>
<evidence type="ECO:0000256" key="1">
    <source>
        <dbReference type="ARBA" id="ARBA00004123"/>
    </source>
</evidence>
<keyword evidence="6" id="KW-0863">Zinc-finger</keyword>
<dbReference type="GO" id="GO:0005634">
    <property type="term" value="C:nucleus"/>
    <property type="evidence" value="ECO:0007669"/>
    <property type="project" value="UniProtKB-SubCell"/>
</dbReference>
<evidence type="ECO:0000259" key="13">
    <source>
        <dbReference type="PROSITE" id="PS50173"/>
    </source>
</evidence>
<feature type="compositionally biased region" description="Low complexity" evidence="12">
    <location>
        <begin position="756"/>
        <end position="766"/>
    </location>
</feature>
<evidence type="ECO:0000256" key="6">
    <source>
        <dbReference type="ARBA" id="ARBA00022771"/>
    </source>
</evidence>
<evidence type="ECO:0000256" key="7">
    <source>
        <dbReference type="ARBA" id="ARBA00022833"/>
    </source>
</evidence>
<dbReference type="Gene3D" id="3.40.1170.60">
    <property type="match status" value="1"/>
</dbReference>
<feature type="compositionally biased region" description="Low complexity" evidence="12">
    <location>
        <begin position="1"/>
        <end position="12"/>
    </location>
</feature>
<evidence type="ECO:0000313" key="17">
    <source>
        <dbReference type="Proteomes" id="UP000011715"/>
    </source>
</evidence>
<dbReference type="InterPro" id="IPR043128">
    <property type="entry name" value="Rev_trsase/Diguanyl_cyclase"/>
</dbReference>
<keyword evidence="7" id="KW-0862">Zinc</keyword>
<gene>
    <name evidence="15" type="ORF">MAPG_10369</name>
</gene>
<dbReference type="InterPro" id="IPR017961">
    <property type="entry name" value="DNA_pol_Y-fam_little_finger"/>
</dbReference>
<feature type="compositionally biased region" description="Low complexity" evidence="12">
    <location>
        <begin position="727"/>
        <end position="748"/>
    </location>
</feature>
<feature type="region of interest" description="Disordered" evidence="12">
    <location>
        <begin position="725"/>
        <end position="784"/>
    </location>
</feature>
<dbReference type="EMBL" id="GL876975">
    <property type="protein sequence ID" value="KLU90516.1"/>
    <property type="molecule type" value="Genomic_DNA"/>
</dbReference>
<reference evidence="15" key="1">
    <citation type="submission" date="2010-05" db="EMBL/GenBank/DDBJ databases">
        <title>The Genome Sequence of Magnaporthe poae strain ATCC 64411.</title>
        <authorList>
            <consortium name="The Broad Institute Genome Sequencing Platform"/>
            <consortium name="Broad Institute Genome Sequencing Center for Infectious Disease"/>
            <person name="Ma L.-J."/>
            <person name="Dead R."/>
            <person name="Young S."/>
            <person name="Zeng Q."/>
            <person name="Koehrsen M."/>
            <person name="Alvarado L."/>
            <person name="Berlin A."/>
            <person name="Chapman S.B."/>
            <person name="Chen Z."/>
            <person name="Freedman E."/>
            <person name="Gellesch M."/>
            <person name="Goldberg J."/>
            <person name="Griggs A."/>
            <person name="Gujja S."/>
            <person name="Heilman E.R."/>
            <person name="Heiman D."/>
            <person name="Hepburn T."/>
            <person name="Howarth C."/>
            <person name="Jen D."/>
            <person name="Larson L."/>
            <person name="Mehta T."/>
            <person name="Neiman D."/>
            <person name="Pearson M."/>
            <person name="Roberts A."/>
            <person name="Saif S."/>
            <person name="Shea T."/>
            <person name="Shenoy N."/>
            <person name="Sisk P."/>
            <person name="Stolte C."/>
            <person name="Sykes S."/>
            <person name="Walk T."/>
            <person name="White J."/>
            <person name="Yandava C."/>
            <person name="Haas B."/>
            <person name="Nusbaum C."/>
            <person name="Birren B."/>
        </authorList>
    </citation>
    <scope>NUCLEOTIDE SEQUENCE</scope>
    <source>
        <strain evidence="15">ATCC 64411</strain>
    </source>
</reference>
<dbReference type="FunFam" id="1.10.150.20:FF:000014">
    <property type="entry name" value="Polymerase (DNA directed), eta"/>
    <property type="match status" value="1"/>
</dbReference>
<dbReference type="VEuPathDB" id="FungiDB:MAPG_10369"/>
<dbReference type="EMBL" id="ADBL01002321">
    <property type="status" value="NOT_ANNOTATED_CDS"/>
    <property type="molecule type" value="Genomic_DNA"/>
</dbReference>
<dbReference type="AlphaFoldDB" id="A0A0C4ECE8"/>
<evidence type="ECO:0000256" key="5">
    <source>
        <dbReference type="ARBA" id="ARBA00022763"/>
    </source>
</evidence>
<organism evidence="16 17">
    <name type="scientific">Magnaporthiopsis poae (strain ATCC 64411 / 73-15)</name>
    <name type="common">Kentucky bluegrass fungus</name>
    <name type="synonym">Magnaporthe poae</name>
    <dbReference type="NCBI Taxonomy" id="644358"/>
    <lineage>
        <taxon>Eukaryota</taxon>
        <taxon>Fungi</taxon>
        <taxon>Dikarya</taxon>
        <taxon>Ascomycota</taxon>
        <taxon>Pezizomycotina</taxon>
        <taxon>Sordariomycetes</taxon>
        <taxon>Sordariomycetidae</taxon>
        <taxon>Magnaporthales</taxon>
        <taxon>Magnaporthaceae</taxon>
        <taxon>Magnaporthiopsis</taxon>
    </lineage>
</organism>
<evidence type="ECO:0000313" key="15">
    <source>
        <dbReference type="EMBL" id="KLU90516.1"/>
    </source>
</evidence>
<evidence type="ECO:0000256" key="8">
    <source>
        <dbReference type="ARBA" id="ARBA00023128"/>
    </source>
</evidence>
<keyword evidence="5" id="KW-0227">DNA damage</keyword>
<dbReference type="Proteomes" id="UP000011715">
    <property type="component" value="Unassembled WGS sequence"/>
</dbReference>
<proteinExistence type="predicted"/>
<dbReference type="Pfam" id="PF00817">
    <property type="entry name" value="IMS"/>
    <property type="match status" value="1"/>
</dbReference>
<evidence type="ECO:0000256" key="10">
    <source>
        <dbReference type="ARBA" id="ARBA00023242"/>
    </source>
</evidence>
<dbReference type="SUPFAM" id="SSF100879">
    <property type="entry name" value="Lesion bypass DNA polymerase (Y-family), little finger domain"/>
    <property type="match status" value="1"/>
</dbReference>
<dbReference type="eggNOG" id="KOG2095">
    <property type="taxonomic scope" value="Eukaryota"/>
</dbReference>
<dbReference type="Gene3D" id="3.30.1490.100">
    <property type="entry name" value="DNA polymerase, Y-family, little finger domain"/>
    <property type="match status" value="1"/>
</dbReference>